<dbReference type="eggNOG" id="KOG3168">
    <property type="taxonomic scope" value="Eukaryota"/>
</dbReference>
<dbReference type="OrthoDB" id="368909at2759"/>
<dbReference type="PANTHER" id="PTHR10701">
    <property type="entry name" value="SMALL NUCLEAR RIBONUCLEOPROTEIN-ASSOCIATED PROTEIN B AND N"/>
    <property type="match status" value="1"/>
</dbReference>
<reference evidence="2 3" key="1">
    <citation type="journal article" date="2012" name="BMC Genomics">
        <title>Sequencing the genome of Marssonina brunnea reveals fungus-poplar co-evolution.</title>
        <authorList>
            <person name="Zhu S."/>
            <person name="Cao Y.-Z."/>
            <person name="Jiang C."/>
            <person name="Tan B.-Y."/>
            <person name="Wang Z."/>
            <person name="Feng S."/>
            <person name="Zhang L."/>
            <person name="Su X.-H."/>
            <person name="Brejova B."/>
            <person name="Vinar T."/>
            <person name="Xu M."/>
            <person name="Wang M.-X."/>
            <person name="Zhang S.-G."/>
            <person name="Huang M.-R."/>
            <person name="Wu R."/>
            <person name="Zhou Y."/>
        </authorList>
    </citation>
    <scope>NUCLEOTIDE SEQUENCE [LARGE SCALE GENOMIC DNA]</scope>
    <source>
        <strain evidence="2 3">MB_m1</strain>
    </source>
</reference>
<dbReference type="EMBL" id="JH921437">
    <property type="protein sequence ID" value="EKD17162.1"/>
    <property type="molecule type" value="Genomic_DNA"/>
</dbReference>
<keyword evidence="3" id="KW-1185">Reference proteome</keyword>
<dbReference type="KEGG" id="mbe:MBM_04739"/>
<dbReference type="InParanoid" id="K1WXD1"/>
<evidence type="ECO:0000313" key="3">
    <source>
        <dbReference type="Proteomes" id="UP000006753"/>
    </source>
</evidence>
<dbReference type="GO" id="GO:0031417">
    <property type="term" value="C:NatC complex"/>
    <property type="evidence" value="ECO:0007669"/>
    <property type="project" value="InterPro"/>
</dbReference>
<dbReference type="PANTHER" id="PTHR10701:SF5">
    <property type="entry name" value="N-ALPHA-ACETYLTRANSFERASE 38, NATC AUXILIARY SUBUNIT"/>
    <property type="match status" value="1"/>
</dbReference>
<dbReference type="GeneID" id="18760674"/>
<organism evidence="2 3">
    <name type="scientific">Marssonina brunnea f. sp. multigermtubi (strain MB_m1)</name>
    <name type="common">Marssonina leaf spot fungus</name>
    <dbReference type="NCBI Taxonomy" id="1072389"/>
    <lineage>
        <taxon>Eukaryota</taxon>
        <taxon>Fungi</taxon>
        <taxon>Dikarya</taxon>
        <taxon>Ascomycota</taxon>
        <taxon>Pezizomycotina</taxon>
        <taxon>Leotiomycetes</taxon>
        <taxon>Helotiales</taxon>
        <taxon>Drepanopezizaceae</taxon>
        <taxon>Drepanopeziza</taxon>
    </lineage>
</organism>
<evidence type="ECO:0000259" key="1">
    <source>
        <dbReference type="SMART" id="SM00651"/>
    </source>
</evidence>
<dbReference type="HOGENOM" id="CLU_1421686_0_0_1"/>
<dbReference type="InterPro" id="IPR034110">
    <property type="entry name" value="LSMD1_Sm"/>
</dbReference>
<dbReference type="CDD" id="cd06168">
    <property type="entry name" value="LSMD1"/>
    <property type="match status" value="1"/>
</dbReference>
<dbReference type="Gene3D" id="2.30.30.100">
    <property type="match status" value="1"/>
</dbReference>
<accession>K1WXD1</accession>
<dbReference type="STRING" id="1072389.K1WXD1"/>
<dbReference type="InterPro" id="IPR050914">
    <property type="entry name" value="snRNP_SmB/NAA38-like"/>
</dbReference>
<protein>
    <submittedName>
        <fullName evidence="2">LSM domain-containing protein</fullName>
    </submittedName>
</protein>
<proteinExistence type="predicted"/>
<dbReference type="Proteomes" id="UP000006753">
    <property type="component" value="Unassembled WGS sequence"/>
</dbReference>
<dbReference type="SMART" id="SM00651">
    <property type="entry name" value="Sm"/>
    <property type="match status" value="1"/>
</dbReference>
<feature type="domain" description="Sm" evidence="1">
    <location>
        <begin position="94"/>
        <end position="172"/>
    </location>
</feature>
<dbReference type="AlphaFoldDB" id="K1WXD1"/>
<dbReference type="InterPro" id="IPR001163">
    <property type="entry name" value="Sm_dom_euk/arc"/>
</dbReference>
<evidence type="ECO:0000313" key="2">
    <source>
        <dbReference type="EMBL" id="EKD17162.1"/>
    </source>
</evidence>
<gene>
    <name evidence="2" type="ORF">MBM_04739</name>
</gene>
<dbReference type="Pfam" id="PF01423">
    <property type="entry name" value="LSM"/>
    <property type="match status" value="1"/>
</dbReference>
<sequence length="191" mass="21930">MSQNDVDDSPSHNEHALTWFSYLIAEKLLTSSALQPRPQPVLIQSQPREEHNVRHPHCQYHYQHSTLIQLSHDDTHSKASKLENMDEGKQSPEAYLSSLFNRTLRVTTTDTRMFLGHFKCTDSDRNIILAQTHEYRLPPPPKDIQPGQVMDMTSRYLGLVVVPGEHIVKIELEEFVSQLRGRRAAHSDAQI</sequence>
<name>K1WXD1_MARBU</name>
<dbReference type="SUPFAM" id="SSF50182">
    <property type="entry name" value="Sm-like ribonucleoproteins"/>
    <property type="match status" value="1"/>
</dbReference>
<dbReference type="InterPro" id="IPR010920">
    <property type="entry name" value="LSM_dom_sf"/>
</dbReference>